<sequence length="250" mass="28727">LSCTVFISTYFIRYKFIFENLFFSILGEKPTNELFGSSYLNREWEIVTVEEVCRRLSLDHLENLALPIPEGATSSQILDEPMIRKIMNILPPRAEGYPWVNIYSSEKHGFSLFTLYRKMQDWDEELSPILLLIRDCNDGVFGFIASTAIRPSDHYVGTGDSCLLFKFVVDSETQEKELEKYSWTGENQFFVKASKDSLSMGAGGGHYGLWLDADLNKGRSLRCETFDNEPLSDGEDFRVQFLECYGFRMG</sequence>
<evidence type="ECO:0000256" key="2">
    <source>
        <dbReference type="ARBA" id="ARBA00009540"/>
    </source>
</evidence>
<evidence type="ECO:0000256" key="4">
    <source>
        <dbReference type="ARBA" id="ARBA00040604"/>
    </source>
</evidence>
<proteinExistence type="inferred from homology"/>
<accession>A0A0N4VQU0</accession>
<dbReference type="WBParaSite" id="EVEC_0001339401-mRNA-1">
    <property type="protein sequence ID" value="EVEC_0001339401-mRNA-1"/>
    <property type="gene ID" value="EVEC_0001339401"/>
</dbReference>
<dbReference type="Pfam" id="PF07534">
    <property type="entry name" value="TLD"/>
    <property type="match status" value="1"/>
</dbReference>
<protein>
    <recommendedName>
        <fullName evidence="4">Oxidation resistance protein 1</fullName>
    </recommendedName>
</protein>
<dbReference type="GO" id="GO:0006979">
    <property type="term" value="P:response to oxidative stress"/>
    <property type="evidence" value="ECO:0007669"/>
    <property type="project" value="TreeGrafter"/>
</dbReference>
<evidence type="ECO:0000313" key="6">
    <source>
        <dbReference type="WBParaSite" id="EVEC_0001339401-mRNA-1"/>
    </source>
</evidence>
<comment type="subcellular location">
    <subcellularLocation>
        <location evidence="1">Mitochondrion</location>
    </subcellularLocation>
</comment>
<feature type="domain" description="TLDc" evidence="5">
    <location>
        <begin position="76"/>
        <end position="248"/>
    </location>
</feature>
<comment type="similarity">
    <text evidence="2">Belongs to the OXR1 family.</text>
</comment>
<evidence type="ECO:0000256" key="3">
    <source>
        <dbReference type="ARBA" id="ARBA00023128"/>
    </source>
</evidence>
<dbReference type="AlphaFoldDB" id="A0A0N4VQU0"/>
<dbReference type="GO" id="GO:0005634">
    <property type="term" value="C:nucleus"/>
    <property type="evidence" value="ECO:0007669"/>
    <property type="project" value="TreeGrafter"/>
</dbReference>
<reference evidence="6" key="1">
    <citation type="submission" date="2017-02" db="UniProtKB">
        <authorList>
            <consortium name="WormBaseParasite"/>
        </authorList>
    </citation>
    <scope>IDENTIFICATION</scope>
</reference>
<dbReference type="PANTHER" id="PTHR23354:SF62">
    <property type="entry name" value="MUSTARD, ISOFORM V"/>
    <property type="match status" value="1"/>
</dbReference>
<name>A0A0N4VQU0_ENTVE</name>
<dbReference type="GO" id="GO:0005739">
    <property type="term" value="C:mitochondrion"/>
    <property type="evidence" value="ECO:0007669"/>
    <property type="project" value="UniProtKB-SubCell"/>
</dbReference>
<dbReference type="PROSITE" id="PS51886">
    <property type="entry name" value="TLDC"/>
    <property type="match status" value="1"/>
</dbReference>
<dbReference type="SMART" id="SM00584">
    <property type="entry name" value="TLDc"/>
    <property type="match status" value="1"/>
</dbReference>
<evidence type="ECO:0000259" key="5">
    <source>
        <dbReference type="PROSITE" id="PS51886"/>
    </source>
</evidence>
<keyword evidence="3" id="KW-0496">Mitochondrion</keyword>
<evidence type="ECO:0000256" key="1">
    <source>
        <dbReference type="ARBA" id="ARBA00004173"/>
    </source>
</evidence>
<dbReference type="InterPro" id="IPR006571">
    <property type="entry name" value="TLDc_dom"/>
</dbReference>
<organism evidence="6">
    <name type="scientific">Enterobius vermicularis</name>
    <name type="common">Human pinworm</name>
    <dbReference type="NCBI Taxonomy" id="51028"/>
    <lineage>
        <taxon>Eukaryota</taxon>
        <taxon>Metazoa</taxon>
        <taxon>Ecdysozoa</taxon>
        <taxon>Nematoda</taxon>
        <taxon>Chromadorea</taxon>
        <taxon>Rhabditida</taxon>
        <taxon>Spirurina</taxon>
        <taxon>Oxyuridomorpha</taxon>
        <taxon>Oxyuroidea</taxon>
        <taxon>Oxyuridae</taxon>
        <taxon>Enterobius</taxon>
    </lineage>
</organism>
<dbReference type="PANTHER" id="PTHR23354">
    <property type="entry name" value="NUCLEOLAR PROTEIN 7/ESTROGEN RECEPTOR COACTIVATOR-RELATED"/>
    <property type="match status" value="1"/>
</dbReference>